<accession>A0ABQ3ZTG0</accession>
<name>A0ABQ3ZTG0_9ACTN</name>
<dbReference type="EMBL" id="BOMN01000062">
    <property type="protein sequence ID" value="GIE21890.1"/>
    <property type="molecule type" value="Genomic_DNA"/>
</dbReference>
<keyword evidence="2" id="KW-1185">Reference proteome</keyword>
<reference evidence="1 2" key="1">
    <citation type="submission" date="2021-01" db="EMBL/GenBank/DDBJ databases">
        <title>Whole genome shotgun sequence of Actinoplanes humidus NBRC 14915.</title>
        <authorList>
            <person name="Komaki H."/>
            <person name="Tamura T."/>
        </authorList>
    </citation>
    <scope>NUCLEOTIDE SEQUENCE [LARGE SCALE GENOMIC DNA]</scope>
    <source>
        <strain evidence="1 2">NBRC 14915</strain>
    </source>
</reference>
<gene>
    <name evidence="1" type="ORF">Ahu01nite_049920</name>
</gene>
<dbReference type="Proteomes" id="UP000603200">
    <property type="component" value="Unassembled WGS sequence"/>
</dbReference>
<organism evidence="1 2">
    <name type="scientific">Winogradskya humida</name>
    <dbReference type="NCBI Taxonomy" id="113566"/>
    <lineage>
        <taxon>Bacteria</taxon>
        <taxon>Bacillati</taxon>
        <taxon>Actinomycetota</taxon>
        <taxon>Actinomycetes</taxon>
        <taxon>Micromonosporales</taxon>
        <taxon>Micromonosporaceae</taxon>
        <taxon>Winogradskya</taxon>
    </lineage>
</organism>
<evidence type="ECO:0000313" key="1">
    <source>
        <dbReference type="EMBL" id="GIE21890.1"/>
    </source>
</evidence>
<evidence type="ECO:0000313" key="2">
    <source>
        <dbReference type="Proteomes" id="UP000603200"/>
    </source>
</evidence>
<proteinExistence type="predicted"/>
<comment type="caution">
    <text evidence="1">The sequence shown here is derived from an EMBL/GenBank/DDBJ whole genome shotgun (WGS) entry which is preliminary data.</text>
</comment>
<protein>
    <submittedName>
        <fullName evidence="1">Uncharacterized protein</fullName>
    </submittedName>
</protein>
<sequence length="474" mass="49575">MTGMAILSGVNEVVFPRGADGRRSSSEFGRAVVADALRAADPGAADAAAAETDWRKGYLPHFRALVAADDGYATAAAGLDSVHRRMRVQRDGEDIALDDVFALEAEPPATFTVDGGEKAETELLIPYGKEVLRGDSLSRQLDTWVTAGVLEASAAEMVREVAANPDWLDLSDHRLVVLGAGAELGPLPAVLAWGGTVVGVDLPRPALWERVALAARNGAGRLIAPGTSPADAGIDLLSGLPETARWLLGVEGHLVLGNYVYAPGGAYPLVSAAVDALGVHVQKQRPGTGLAFLATPTDTFGVPAEVVAQATSNYRSRSAAARVTHAVSGGRLLKPHYPSDSDAVPAIADSLVPQQGPNYALAKRIQRWRASVARQSGAEVSFAVAPPTTTRSVTSNRLLAAAYAGAHLFGVEVFAPATSNRLMAALLVHQLRNPRPAAPQAWTDENVGAVHGGLWRVGYLPRTALGLAAVRGFF</sequence>